<proteinExistence type="inferred from homology"/>
<reference evidence="13 14" key="1">
    <citation type="submission" date="2022-04" db="EMBL/GenBank/DDBJ databases">
        <title>Positive selection, recombination, and allopatry shape intraspecific diversity of widespread and dominant cyanobacteria.</title>
        <authorList>
            <person name="Wei J."/>
            <person name="Shu W."/>
            <person name="Hu C."/>
        </authorList>
    </citation>
    <scope>NUCLEOTIDE SEQUENCE [LARGE SCALE GENOMIC DNA]</scope>
    <source>
        <strain evidence="13 14">DQ-A4</strain>
    </source>
</reference>
<dbReference type="InterPro" id="IPR059000">
    <property type="entry name" value="ATPase_P-type_domA"/>
</dbReference>
<evidence type="ECO:0000313" key="14">
    <source>
        <dbReference type="Proteomes" id="UP001482513"/>
    </source>
</evidence>
<dbReference type="PROSITE" id="PS01229">
    <property type="entry name" value="COF_2"/>
    <property type="match status" value="1"/>
</dbReference>
<sequence length="641" mass="68378">MVSANLSTPRLSSLVKDHPDAIAAFTCAALVLLGWQSLHLGWVGAAILILTAAYVIGGFESAREGLTTLFKEKELDVDLLMIVAALGAASLGLWRREYFLIVDGAVLILIFAISGALEGYAMQRTERSIRGLMSLTADTVRVIRGEREETMPISAIAVGEQVLVKPGELVPTDGLVIEGVSTLNQAPITGESIPVEKTIGDQVFAGTINGSGALRLKIHQPPESSLIQRVIRLVQQAQTEAPPSQQFIERFERGYAKVIVVAGILLGVLPPFLLGWSWEQTIYRALIFLVVASPCALMASIMPALLSGIANGARRGILFKNGAHLERMGRVRAIAFDKTGTLTTGRIEVVSMRAVEPSTQLLLQVAAALESLSEHPIGEAIVQAVRQQNLSWTEAVNGQAKTGQGITGEIDRKTAVVGKAAFVQSQAKSPPPTLVQHSQQWEAEGNTVVWVAYGGEVLGIIAVADTVRPTAARAIAQLKRLGVEQIVMLTGDNARTAQSIAQQTGVDQFHAELLPEDKVDVIRRLQKQYQTVAMVGDGINDAPALAQASVGIAMGTAGSDAALETADVVLMADRLEHLEHAIRLGRRAQSVVKQNIVFALGFVVILLISNFAGDLTLPLGVLGHEGSTVIVTLSGLRLLRN</sequence>
<dbReference type="InterPro" id="IPR008250">
    <property type="entry name" value="ATPase_P-typ_transduc_dom_A_sf"/>
</dbReference>
<keyword evidence="7" id="KW-0460">Magnesium</keyword>
<dbReference type="Pfam" id="PF00122">
    <property type="entry name" value="E1-E2_ATPase"/>
    <property type="match status" value="1"/>
</dbReference>
<evidence type="ECO:0000256" key="6">
    <source>
        <dbReference type="ARBA" id="ARBA00022840"/>
    </source>
</evidence>
<evidence type="ECO:0000256" key="2">
    <source>
        <dbReference type="ARBA" id="ARBA00006024"/>
    </source>
</evidence>
<feature type="transmembrane region" description="Helical" evidence="11">
    <location>
        <begin position="255"/>
        <end position="276"/>
    </location>
</feature>
<evidence type="ECO:0000256" key="10">
    <source>
        <dbReference type="ARBA" id="ARBA00023136"/>
    </source>
</evidence>
<dbReference type="RefSeq" id="WP_190707208.1">
    <property type="nucleotide sequence ID" value="NZ_JAMPKX010000013.1"/>
</dbReference>
<dbReference type="PANTHER" id="PTHR43079">
    <property type="entry name" value="PROBABLE CADMIUM/ZINC-TRANSPORTING ATPASE HMA1"/>
    <property type="match status" value="1"/>
</dbReference>
<dbReference type="Gene3D" id="3.40.50.1000">
    <property type="entry name" value="HAD superfamily/HAD-like"/>
    <property type="match status" value="1"/>
</dbReference>
<dbReference type="SUPFAM" id="SSF56784">
    <property type="entry name" value="HAD-like"/>
    <property type="match status" value="1"/>
</dbReference>
<feature type="transmembrane region" description="Helical" evidence="11">
    <location>
        <begin position="100"/>
        <end position="121"/>
    </location>
</feature>
<dbReference type="PANTHER" id="PTHR43079:SF1">
    <property type="entry name" value="CADMIUM_ZINC-TRANSPORTING ATPASE HMA1, CHLOROPLASTIC-RELATED"/>
    <property type="match status" value="1"/>
</dbReference>
<dbReference type="SUPFAM" id="SSF81665">
    <property type="entry name" value="Calcium ATPase, transmembrane domain M"/>
    <property type="match status" value="1"/>
</dbReference>
<gene>
    <name evidence="13" type="ORF">NC992_22375</name>
</gene>
<evidence type="ECO:0000256" key="11">
    <source>
        <dbReference type="RuleBase" id="RU362081"/>
    </source>
</evidence>
<dbReference type="SFLD" id="SFLDG00002">
    <property type="entry name" value="C1.7:_P-type_atpase_like"/>
    <property type="match status" value="1"/>
</dbReference>
<dbReference type="SUPFAM" id="SSF81660">
    <property type="entry name" value="Metal cation-transporting ATPase, ATP-binding domain N"/>
    <property type="match status" value="1"/>
</dbReference>
<dbReference type="InterPro" id="IPR023214">
    <property type="entry name" value="HAD_sf"/>
</dbReference>
<dbReference type="SFLD" id="SFLDS00003">
    <property type="entry name" value="Haloacid_Dehalogenase"/>
    <property type="match status" value="1"/>
</dbReference>
<organism evidence="13 14">
    <name type="scientific">Leptolyngbya subtilissima DQ-A4</name>
    <dbReference type="NCBI Taxonomy" id="2933933"/>
    <lineage>
        <taxon>Bacteria</taxon>
        <taxon>Bacillati</taxon>
        <taxon>Cyanobacteriota</taxon>
        <taxon>Cyanophyceae</taxon>
        <taxon>Leptolyngbyales</taxon>
        <taxon>Leptolyngbyaceae</taxon>
        <taxon>Leptolyngbya group</taxon>
        <taxon>Leptolyngbya</taxon>
    </lineage>
</organism>
<dbReference type="InterPro" id="IPR001757">
    <property type="entry name" value="P_typ_ATPase"/>
</dbReference>
<evidence type="ECO:0000259" key="12">
    <source>
        <dbReference type="Pfam" id="PF00122"/>
    </source>
</evidence>
<dbReference type="InterPro" id="IPR044492">
    <property type="entry name" value="P_typ_ATPase_HD_dom"/>
</dbReference>
<dbReference type="Gene3D" id="3.40.1110.10">
    <property type="entry name" value="Calcium-transporting ATPase, cytoplasmic domain N"/>
    <property type="match status" value="1"/>
</dbReference>
<keyword evidence="6 11" id="KW-0067">ATP-binding</keyword>
<comment type="similarity">
    <text evidence="2 11">Belongs to the cation transport ATPase (P-type) (TC 3.A.3) family. Type IB subfamily.</text>
</comment>
<evidence type="ECO:0000256" key="9">
    <source>
        <dbReference type="ARBA" id="ARBA00022989"/>
    </source>
</evidence>
<evidence type="ECO:0000256" key="4">
    <source>
        <dbReference type="ARBA" id="ARBA00022723"/>
    </source>
</evidence>
<feature type="transmembrane region" description="Helical" evidence="11">
    <location>
        <begin position="75"/>
        <end position="94"/>
    </location>
</feature>
<protein>
    <submittedName>
        <fullName evidence="13">Heavy metal translocating P-type ATPase</fullName>
    </submittedName>
</protein>
<dbReference type="PRINTS" id="PR00119">
    <property type="entry name" value="CATATPASE"/>
</dbReference>
<dbReference type="Pfam" id="PF00702">
    <property type="entry name" value="Hydrolase"/>
    <property type="match status" value="1"/>
</dbReference>
<feature type="transmembrane region" description="Helical" evidence="11">
    <location>
        <begin position="282"/>
        <end position="306"/>
    </location>
</feature>
<keyword evidence="14" id="KW-1185">Reference proteome</keyword>
<dbReference type="Gene3D" id="2.70.150.10">
    <property type="entry name" value="Calcium-transporting ATPase, cytoplasmic transduction domain A"/>
    <property type="match status" value="1"/>
</dbReference>
<dbReference type="PRINTS" id="PR00120">
    <property type="entry name" value="HATPASE"/>
</dbReference>
<dbReference type="SUPFAM" id="SSF81653">
    <property type="entry name" value="Calcium ATPase, transduction domain A"/>
    <property type="match status" value="1"/>
</dbReference>
<evidence type="ECO:0000256" key="7">
    <source>
        <dbReference type="ARBA" id="ARBA00022842"/>
    </source>
</evidence>
<dbReference type="InterPro" id="IPR051949">
    <property type="entry name" value="Cation_Transport_ATPase"/>
</dbReference>
<accession>A0ABV0KA34</accession>
<keyword evidence="3 11" id="KW-0812">Transmembrane</keyword>
<comment type="subcellular location">
    <subcellularLocation>
        <location evidence="11">Cell membrane</location>
    </subcellularLocation>
    <subcellularLocation>
        <location evidence="1">Membrane</location>
        <topology evidence="1">Multi-pass membrane protein</topology>
    </subcellularLocation>
</comment>
<feature type="transmembrane region" description="Helical" evidence="11">
    <location>
        <begin position="596"/>
        <end position="613"/>
    </location>
</feature>
<keyword evidence="8" id="KW-1278">Translocase</keyword>
<feature type="domain" description="P-type ATPase A" evidence="12">
    <location>
        <begin position="135"/>
        <end position="235"/>
    </location>
</feature>
<dbReference type="EMBL" id="JAMPKX010000013">
    <property type="protein sequence ID" value="MEP0949641.1"/>
    <property type="molecule type" value="Genomic_DNA"/>
</dbReference>
<keyword evidence="10 11" id="KW-0472">Membrane</keyword>
<keyword evidence="9 11" id="KW-1133">Transmembrane helix</keyword>
<evidence type="ECO:0000313" key="13">
    <source>
        <dbReference type="EMBL" id="MEP0949641.1"/>
    </source>
</evidence>
<dbReference type="PROSITE" id="PS00154">
    <property type="entry name" value="ATPASE_E1_E2"/>
    <property type="match status" value="1"/>
</dbReference>
<dbReference type="SFLD" id="SFLDF00027">
    <property type="entry name" value="p-type_atpase"/>
    <property type="match status" value="1"/>
</dbReference>
<dbReference type="InterPro" id="IPR018303">
    <property type="entry name" value="ATPase_P-typ_P_site"/>
</dbReference>
<dbReference type="NCBIfam" id="TIGR01494">
    <property type="entry name" value="ATPase_P-type"/>
    <property type="match status" value="1"/>
</dbReference>
<dbReference type="NCBIfam" id="TIGR01525">
    <property type="entry name" value="ATPase-IB_hvy"/>
    <property type="match status" value="1"/>
</dbReference>
<dbReference type="InterPro" id="IPR027256">
    <property type="entry name" value="P-typ_ATPase_IB"/>
</dbReference>
<dbReference type="CDD" id="cd07551">
    <property type="entry name" value="P-type_ATPase_HM_ZosA_PfeT-like"/>
    <property type="match status" value="1"/>
</dbReference>
<name>A0ABV0KA34_9CYAN</name>
<evidence type="ECO:0000256" key="3">
    <source>
        <dbReference type="ARBA" id="ARBA00022692"/>
    </source>
</evidence>
<dbReference type="Proteomes" id="UP001482513">
    <property type="component" value="Unassembled WGS sequence"/>
</dbReference>
<keyword evidence="4 11" id="KW-0479">Metal-binding</keyword>
<keyword evidence="5 11" id="KW-0547">Nucleotide-binding</keyword>
<keyword evidence="11" id="KW-1003">Cell membrane</keyword>
<evidence type="ECO:0000256" key="5">
    <source>
        <dbReference type="ARBA" id="ARBA00022741"/>
    </source>
</evidence>
<evidence type="ECO:0000256" key="8">
    <source>
        <dbReference type="ARBA" id="ARBA00022967"/>
    </source>
</evidence>
<dbReference type="InterPro" id="IPR023299">
    <property type="entry name" value="ATPase_P-typ_cyto_dom_N"/>
</dbReference>
<evidence type="ECO:0000256" key="1">
    <source>
        <dbReference type="ARBA" id="ARBA00004141"/>
    </source>
</evidence>
<feature type="transmembrane region" description="Helical" evidence="11">
    <location>
        <begin position="44"/>
        <end position="63"/>
    </location>
</feature>
<comment type="caution">
    <text evidence="13">The sequence shown here is derived from an EMBL/GenBank/DDBJ whole genome shotgun (WGS) entry which is preliminary data.</text>
</comment>
<dbReference type="InterPro" id="IPR023298">
    <property type="entry name" value="ATPase_P-typ_TM_dom_sf"/>
</dbReference>
<dbReference type="InterPro" id="IPR036412">
    <property type="entry name" value="HAD-like_sf"/>
</dbReference>